<evidence type="ECO:0000259" key="1">
    <source>
        <dbReference type="Pfam" id="PF20150"/>
    </source>
</evidence>
<evidence type="ECO:0000313" key="2">
    <source>
        <dbReference type="EMBL" id="KAB8295009.1"/>
    </source>
</evidence>
<dbReference type="OrthoDB" id="3553482at2759"/>
<dbReference type="AlphaFoldDB" id="A0A5N6JZX2"/>
<protein>
    <recommendedName>
        <fullName evidence="1">2EXR domain-containing protein</fullName>
    </recommendedName>
</protein>
<gene>
    <name evidence="2" type="ORF">EYC80_006956</name>
</gene>
<keyword evidence="3" id="KW-1185">Reference proteome</keyword>
<dbReference type="InterPro" id="IPR045518">
    <property type="entry name" value="2EXR"/>
</dbReference>
<comment type="caution">
    <text evidence="2">The sequence shown here is derived from an EMBL/GenBank/DDBJ whole genome shotgun (WGS) entry which is preliminary data.</text>
</comment>
<dbReference type="Proteomes" id="UP000326757">
    <property type="component" value="Unassembled WGS sequence"/>
</dbReference>
<organism evidence="2 3">
    <name type="scientific">Monilinia laxa</name>
    <name type="common">Brown rot fungus</name>
    <name type="synonym">Sclerotinia laxa</name>
    <dbReference type="NCBI Taxonomy" id="61186"/>
    <lineage>
        <taxon>Eukaryota</taxon>
        <taxon>Fungi</taxon>
        <taxon>Dikarya</taxon>
        <taxon>Ascomycota</taxon>
        <taxon>Pezizomycotina</taxon>
        <taxon>Leotiomycetes</taxon>
        <taxon>Helotiales</taxon>
        <taxon>Sclerotiniaceae</taxon>
        <taxon>Monilinia</taxon>
    </lineage>
</organism>
<proteinExistence type="predicted"/>
<dbReference type="PANTHER" id="PTHR35910:SF6">
    <property type="entry name" value="2EXR DOMAIN-CONTAINING PROTEIN"/>
    <property type="match status" value="1"/>
</dbReference>
<reference evidence="2 3" key="1">
    <citation type="submission" date="2019-06" db="EMBL/GenBank/DDBJ databases">
        <title>Genome Sequence of the Brown Rot Fungal Pathogen Monilinia laxa.</title>
        <authorList>
            <person name="De Miccolis Angelini R.M."/>
            <person name="Landi L."/>
            <person name="Abate D."/>
            <person name="Pollastro S."/>
            <person name="Romanazzi G."/>
            <person name="Faretra F."/>
        </authorList>
    </citation>
    <scope>NUCLEOTIDE SEQUENCE [LARGE SCALE GENOMIC DNA]</scope>
    <source>
        <strain evidence="2 3">Mlax316</strain>
    </source>
</reference>
<dbReference type="PANTHER" id="PTHR35910">
    <property type="entry name" value="2EXR DOMAIN-CONTAINING PROTEIN"/>
    <property type="match status" value="1"/>
</dbReference>
<evidence type="ECO:0000313" key="3">
    <source>
        <dbReference type="Proteomes" id="UP000326757"/>
    </source>
</evidence>
<dbReference type="EMBL" id="VIGI01000010">
    <property type="protein sequence ID" value="KAB8295009.1"/>
    <property type="molecule type" value="Genomic_DNA"/>
</dbReference>
<name>A0A5N6JZX2_MONLA</name>
<dbReference type="Pfam" id="PF20150">
    <property type="entry name" value="2EXR"/>
    <property type="match status" value="1"/>
</dbReference>
<sequence length="282" mass="32772">MQTFHFFPNLPIELRRKVWHRTLNLFPRIIEVRPNTTAETWNPLTTKHHVQATSPLVLLSINHEAREELIPFYTALSSDVSLNLIPDSDKNARNTANRPLVNFKVDTIYFNVAWYTTEKVPYLSFVQRLFQNFEQDKQLVRRVAVPIGSEFIRPDLLSTLLEEVNSGQDQPGNIESSVICRFKGLEEFIMVTEQRHLKVGMKLVAFLDRGKSGHRGISQSLNGQEFEGQLLQEWRVPKIKFCSTIGEPVKQRNVDSRIRSSYLERVYGHDFVERFMTTHDSD</sequence>
<accession>A0A5N6JZX2</accession>
<feature type="domain" description="2EXR" evidence="1">
    <location>
        <begin position="4"/>
        <end position="108"/>
    </location>
</feature>